<dbReference type="EMBL" id="QPFP01000016">
    <property type="protein sequence ID" value="TEB32044.1"/>
    <property type="molecule type" value="Genomic_DNA"/>
</dbReference>
<name>A0A4Y7TDK5_COPMI</name>
<accession>A0A4Y7TDK5</accession>
<gene>
    <name evidence="2" type="ORF">FA13DRAFT_1731803</name>
</gene>
<comment type="caution">
    <text evidence="2">The sequence shown here is derived from an EMBL/GenBank/DDBJ whole genome shotgun (WGS) entry which is preliminary data.</text>
</comment>
<evidence type="ECO:0000256" key="1">
    <source>
        <dbReference type="SAM" id="MobiDB-lite"/>
    </source>
</evidence>
<reference evidence="2 3" key="1">
    <citation type="journal article" date="2019" name="Nat. Ecol. Evol.">
        <title>Megaphylogeny resolves global patterns of mushroom evolution.</title>
        <authorList>
            <person name="Varga T."/>
            <person name="Krizsan K."/>
            <person name="Foldi C."/>
            <person name="Dima B."/>
            <person name="Sanchez-Garcia M."/>
            <person name="Sanchez-Ramirez S."/>
            <person name="Szollosi G.J."/>
            <person name="Szarkandi J.G."/>
            <person name="Papp V."/>
            <person name="Albert L."/>
            <person name="Andreopoulos W."/>
            <person name="Angelini C."/>
            <person name="Antonin V."/>
            <person name="Barry K.W."/>
            <person name="Bougher N.L."/>
            <person name="Buchanan P."/>
            <person name="Buyck B."/>
            <person name="Bense V."/>
            <person name="Catcheside P."/>
            <person name="Chovatia M."/>
            <person name="Cooper J."/>
            <person name="Damon W."/>
            <person name="Desjardin D."/>
            <person name="Finy P."/>
            <person name="Geml J."/>
            <person name="Haridas S."/>
            <person name="Hughes K."/>
            <person name="Justo A."/>
            <person name="Karasinski D."/>
            <person name="Kautmanova I."/>
            <person name="Kiss B."/>
            <person name="Kocsube S."/>
            <person name="Kotiranta H."/>
            <person name="LaButti K.M."/>
            <person name="Lechner B.E."/>
            <person name="Liimatainen K."/>
            <person name="Lipzen A."/>
            <person name="Lukacs Z."/>
            <person name="Mihaltcheva S."/>
            <person name="Morgado L.N."/>
            <person name="Niskanen T."/>
            <person name="Noordeloos M.E."/>
            <person name="Ohm R.A."/>
            <person name="Ortiz-Santana B."/>
            <person name="Ovrebo C."/>
            <person name="Racz N."/>
            <person name="Riley R."/>
            <person name="Savchenko A."/>
            <person name="Shiryaev A."/>
            <person name="Soop K."/>
            <person name="Spirin V."/>
            <person name="Szebenyi C."/>
            <person name="Tomsovsky M."/>
            <person name="Tulloss R.E."/>
            <person name="Uehling J."/>
            <person name="Grigoriev I.V."/>
            <person name="Vagvolgyi C."/>
            <person name="Papp T."/>
            <person name="Martin F.M."/>
            <person name="Miettinen O."/>
            <person name="Hibbett D.S."/>
            <person name="Nagy L.G."/>
        </authorList>
    </citation>
    <scope>NUCLEOTIDE SEQUENCE [LARGE SCALE GENOMIC DNA]</scope>
    <source>
        <strain evidence="2 3">FP101781</strain>
    </source>
</reference>
<keyword evidence="3" id="KW-1185">Reference proteome</keyword>
<sequence length="87" mass="10031">MSTGTNDPPSVRLGTVSLDLLHQYGWVSRWYVERDSFTAEVNTPRTTFPGVRPGVFHLARSFPSKRRNRRTTCGRPMKTFERRPHGL</sequence>
<proteinExistence type="predicted"/>
<organism evidence="2 3">
    <name type="scientific">Coprinellus micaceus</name>
    <name type="common">Glistening ink-cap mushroom</name>
    <name type="synonym">Coprinus micaceus</name>
    <dbReference type="NCBI Taxonomy" id="71717"/>
    <lineage>
        <taxon>Eukaryota</taxon>
        <taxon>Fungi</taxon>
        <taxon>Dikarya</taxon>
        <taxon>Basidiomycota</taxon>
        <taxon>Agaricomycotina</taxon>
        <taxon>Agaricomycetes</taxon>
        <taxon>Agaricomycetidae</taxon>
        <taxon>Agaricales</taxon>
        <taxon>Agaricineae</taxon>
        <taxon>Psathyrellaceae</taxon>
        <taxon>Coprinellus</taxon>
    </lineage>
</organism>
<dbReference type="Proteomes" id="UP000298030">
    <property type="component" value="Unassembled WGS sequence"/>
</dbReference>
<dbReference type="AlphaFoldDB" id="A0A4Y7TDK5"/>
<evidence type="ECO:0000313" key="2">
    <source>
        <dbReference type="EMBL" id="TEB32044.1"/>
    </source>
</evidence>
<feature type="compositionally biased region" description="Basic and acidic residues" evidence="1">
    <location>
        <begin position="78"/>
        <end position="87"/>
    </location>
</feature>
<protein>
    <submittedName>
        <fullName evidence="2">Uncharacterized protein</fullName>
    </submittedName>
</protein>
<feature type="non-terminal residue" evidence="2">
    <location>
        <position position="87"/>
    </location>
</feature>
<feature type="region of interest" description="Disordered" evidence="1">
    <location>
        <begin position="65"/>
        <end position="87"/>
    </location>
</feature>
<evidence type="ECO:0000313" key="3">
    <source>
        <dbReference type="Proteomes" id="UP000298030"/>
    </source>
</evidence>